<sequence>MNQTTSTYGMGINMTENTNLPSSAAVANKALLSSLRKMKSEMVKRNNEKNEYKRRAEMMELRLLQNAAEQAAQQDLERDKEREKRRRKKEQDKEKVGGTNEAQKQEKKIIAKK</sequence>
<organism evidence="2 3">
    <name type="scientific">Streblomastix strix</name>
    <dbReference type="NCBI Taxonomy" id="222440"/>
    <lineage>
        <taxon>Eukaryota</taxon>
        <taxon>Metamonada</taxon>
        <taxon>Preaxostyla</taxon>
        <taxon>Oxymonadida</taxon>
        <taxon>Streblomastigidae</taxon>
        <taxon>Streblomastix</taxon>
    </lineage>
</organism>
<feature type="compositionally biased region" description="Basic and acidic residues" evidence="1">
    <location>
        <begin position="103"/>
        <end position="113"/>
    </location>
</feature>
<protein>
    <submittedName>
        <fullName evidence="2">Uncharacterized protein</fullName>
    </submittedName>
</protein>
<dbReference type="AlphaFoldDB" id="A0A5J4VLD4"/>
<dbReference type="EMBL" id="SNRW01006339">
    <property type="protein sequence ID" value="KAA6383266.1"/>
    <property type="molecule type" value="Genomic_DNA"/>
</dbReference>
<feature type="region of interest" description="Disordered" evidence="1">
    <location>
        <begin position="66"/>
        <end position="113"/>
    </location>
</feature>
<gene>
    <name evidence="2" type="ORF">EZS28_021209</name>
</gene>
<dbReference type="Proteomes" id="UP000324800">
    <property type="component" value="Unassembled WGS sequence"/>
</dbReference>
<evidence type="ECO:0000313" key="3">
    <source>
        <dbReference type="Proteomes" id="UP000324800"/>
    </source>
</evidence>
<comment type="caution">
    <text evidence="2">The sequence shown here is derived from an EMBL/GenBank/DDBJ whole genome shotgun (WGS) entry which is preliminary data.</text>
</comment>
<evidence type="ECO:0000313" key="2">
    <source>
        <dbReference type="EMBL" id="KAA6383266.1"/>
    </source>
</evidence>
<reference evidence="2 3" key="1">
    <citation type="submission" date="2019-03" db="EMBL/GenBank/DDBJ databases">
        <title>Single cell metagenomics reveals metabolic interactions within the superorganism composed of flagellate Streblomastix strix and complex community of Bacteroidetes bacteria on its surface.</title>
        <authorList>
            <person name="Treitli S.C."/>
            <person name="Kolisko M."/>
            <person name="Husnik F."/>
            <person name="Keeling P."/>
            <person name="Hampl V."/>
        </authorList>
    </citation>
    <scope>NUCLEOTIDE SEQUENCE [LARGE SCALE GENOMIC DNA]</scope>
    <source>
        <strain evidence="2">ST1C</strain>
    </source>
</reference>
<proteinExistence type="predicted"/>
<accession>A0A5J4VLD4</accession>
<evidence type="ECO:0000256" key="1">
    <source>
        <dbReference type="SAM" id="MobiDB-lite"/>
    </source>
</evidence>
<name>A0A5J4VLD4_9EUKA</name>
<feature type="region of interest" description="Disordered" evidence="1">
    <location>
        <begin position="1"/>
        <end position="22"/>
    </location>
</feature>